<dbReference type="PROSITE" id="PS00086">
    <property type="entry name" value="CYTOCHROME_P450"/>
    <property type="match status" value="1"/>
</dbReference>
<protein>
    <recommendedName>
        <fullName evidence="11">Cytochrome P450</fullName>
    </recommendedName>
</protein>
<dbReference type="GO" id="GO:0016705">
    <property type="term" value="F:oxidoreductase activity, acting on paired donors, with incorporation or reduction of molecular oxygen"/>
    <property type="evidence" value="ECO:0007669"/>
    <property type="project" value="InterPro"/>
</dbReference>
<dbReference type="InterPro" id="IPR002401">
    <property type="entry name" value="Cyt_P450_E_grp-I"/>
</dbReference>
<dbReference type="GO" id="GO:0020037">
    <property type="term" value="F:heme binding"/>
    <property type="evidence" value="ECO:0007669"/>
    <property type="project" value="InterPro"/>
</dbReference>
<dbReference type="Pfam" id="PF00067">
    <property type="entry name" value="p450"/>
    <property type="match status" value="1"/>
</dbReference>
<comment type="cofactor">
    <cofactor evidence="6">
        <name>heme</name>
        <dbReference type="ChEBI" id="CHEBI:30413"/>
    </cofactor>
</comment>
<feature type="non-terminal residue" evidence="9">
    <location>
        <position position="541"/>
    </location>
</feature>
<proteinExistence type="inferred from homology"/>
<keyword evidence="8" id="KW-1133">Transmembrane helix</keyword>
<organism evidence="9 10">
    <name type="scientific">Adiantum capillus-veneris</name>
    <name type="common">Maidenhair fern</name>
    <dbReference type="NCBI Taxonomy" id="13818"/>
    <lineage>
        <taxon>Eukaryota</taxon>
        <taxon>Viridiplantae</taxon>
        <taxon>Streptophyta</taxon>
        <taxon>Embryophyta</taxon>
        <taxon>Tracheophyta</taxon>
        <taxon>Polypodiopsida</taxon>
        <taxon>Polypodiidae</taxon>
        <taxon>Polypodiales</taxon>
        <taxon>Pteridineae</taxon>
        <taxon>Pteridaceae</taxon>
        <taxon>Vittarioideae</taxon>
        <taxon>Adiantum</taxon>
    </lineage>
</organism>
<keyword evidence="10" id="KW-1185">Reference proteome</keyword>
<keyword evidence="3 6" id="KW-0479">Metal-binding</keyword>
<dbReference type="Gene3D" id="1.10.630.10">
    <property type="entry name" value="Cytochrome P450"/>
    <property type="match status" value="1"/>
</dbReference>
<dbReference type="InterPro" id="IPR017972">
    <property type="entry name" value="Cyt_P450_CS"/>
</dbReference>
<sequence>ESLMGEDVQQRRLALAGGLIVAGLAILLRIALALKRRVKASSGKAQLLPGGPPAWPIVGHLPLLMKGLPHQVLGNLYLKEGYGPIVGLRLGSQRVIVVSSPAFAKELLLTHDKLFANRVRLALTDHLCYGFNKGVAFTTYNARWVWMRRFVTQELLSANRLQKLAHVRYDEMRKLMRSLHQASQGGTRAVDVGEAVGYMTADTTARLVHSTTLGEAATDLPEIVRRCVEVSRPTLGDFFPFLGFLDVLPKRRMRLVHDRLDKIFDSIIKERRRLMAREPPKELPNDFLQAMLSTGNSNTVEEEDDMTDRDAKALMMDIYGASMHSTKATTEWALAELLRNPECLQRLRQEVDDVTRRTVEEGGSDHATARGLRMDVVTVEVVQKMPFLECVVKEALRLHSAAPLLPSRISSADCKMDKYFVAKGTQAIVNMWAIARDPAIWEKPECFWPDRFEASSKMSFDAGGQHYEFLPFGSGRRMCPGMRLGLSTVQVILANFVKFFDWELPHGVSPSTIDMSEQFGVACNKKFPMMAIPKLRHSLPP</sequence>
<evidence type="ECO:0000256" key="2">
    <source>
        <dbReference type="ARBA" id="ARBA00022617"/>
    </source>
</evidence>
<keyword evidence="4 7" id="KW-0560">Oxidoreductase</keyword>
<keyword evidence="5 6" id="KW-0408">Iron</keyword>
<evidence type="ECO:0000256" key="1">
    <source>
        <dbReference type="ARBA" id="ARBA00010617"/>
    </source>
</evidence>
<evidence type="ECO:0000256" key="3">
    <source>
        <dbReference type="ARBA" id="ARBA00022723"/>
    </source>
</evidence>
<evidence type="ECO:0008006" key="11">
    <source>
        <dbReference type="Google" id="ProtNLM"/>
    </source>
</evidence>
<evidence type="ECO:0000313" key="10">
    <source>
        <dbReference type="Proteomes" id="UP000886520"/>
    </source>
</evidence>
<dbReference type="GO" id="GO:0044550">
    <property type="term" value="P:secondary metabolite biosynthetic process"/>
    <property type="evidence" value="ECO:0007669"/>
    <property type="project" value="UniProtKB-ARBA"/>
</dbReference>
<dbReference type="GO" id="GO:0005506">
    <property type="term" value="F:iron ion binding"/>
    <property type="evidence" value="ECO:0007669"/>
    <property type="project" value="InterPro"/>
</dbReference>
<evidence type="ECO:0000256" key="8">
    <source>
        <dbReference type="SAM" id="Phobius"/>
    </source>
</evidence>
<evidence type="ECO:0000256" key="4">
    <source>
        <dbReference type="ARBA" id="ARBA00023002"/>
    </source>
</evidence>
<dbReference type="InterPro" id="IPR036396">
    <property type="entry name" value="Cyt_P450_sf"/>
</dbReference>
<name>A0A9D4ZBC2_ADICA</name>
<keyword evidence="7" id="KW-0503">Monooxygenase</keyword>
<comment type="caution">
    <text evidence="9">The sequence shown here is derived from an EMBL/GenBank/DDBJ whole genome shotgun (WGS) entry which is preliminary data.</text>
</comment>
<accession>A0A9D4ZBC2</accession>
<dbReference type="GO" id="GO:0004497">
    <property type="term" value="F:monooxygenase activity"/>
    <property type="evidence" value="ECO:0007669"/>
    <property type="project" value="UniProtKB-KW"/>
</dbReference>
<evidence type="ECO:0000256" key="5">
    <source>
        <dbReference type="ARBA" id="ARBA00023004"/>
    </source>
</evidence>
<dbReference type="SUPFAM" id="SSF48264">
    <property type="entry name" value="Cytochrome P450"/>
    <property type="match status" value="1"/>
</dbReference>
<reference evidence="9" key="1">
    <citation type="submission" date="2021-01" db="EMBL/GenBank/DDBJ databases">
        <title>Adiantum capillus-veneris genome.</title>
        <authorList>
            <person name="Fang Y."/>
            <person name="Liao Q."/>
        </authorList>
    </citation>
    <scope>NUCLEOTIDE SEQUENCE</scope>
    <source>
        <strain evidence="9">H3</strain>
        <tissue evidence="9">Leaf</tissue>
    </source>
</reference>
<evidence type="ECO:0000256" key="6">
    <source>
        <dbReference type="PIRSR" id="PIRSR602401-1"/>
    </source>
</evidence>
<dbReference type="CDD" id="cd20618">
    <property type="entry name" value="CYP71_clan"/>
    <property type="match status" value="1"/>
</dbReference>
<dbReference type="AlphaFoldDB" id="A0A9D4ZBC2"/>
<dbReference type="PRINTS" id="PR00385">
    <property type="entry name" value="P450"/>
</dbReference>
<evidence type="ECO:0000313" key="9">
    <source>
        <dbReference type="EMBL" id="KAI5068799.1"/>
    </source>
</evidence>
<dbReference type="PANTHER" id="PTHR47944">
    <property type="entry name" value="CYTOCHROME P450 98A9"/>
    <property type="match status" value="1"/>
</dbReference>
<comment type="similarity">
    <text evidence="1 7">Belongs to the cytochrome P450 family.</text>
</comment>
<keyword evidence="8" id="KW-0812">Transmembrane</keyword>
<dbReference type="Proteomes" id="UP000886520">
    <property type="component" value="Chromosome 16"/>
</dbReference>
<dbReference type="PANTHER" id="PTHR47944:SF4">
    <property type="entry name" value="OS09G0441700 PROTEIN"/>
    <property type="match status" value="1"/>
</dbReference>
<feature type="binding site" description="axial binding residue" evidence="6">
    <location>
        <position position="479"/>
    </location>
    <ligand>
        <name>heme</name>
        <dbReference type="ChEBI" id="CHEBI:30413"/>
    </ligand>
    <ligandPart>
        <name>Fe</name>
        <dbReference type="ChEBI" id="CHEBI:18248"/>
    </ligandPart>
</feature>
<dbReference type="InterPro" id="IPR001128">
    <property type="entry name" value="Cyt_P450"/>
</dbReference>
<dbReference type="OrthoDB" id="1844152at2759"/>
<keyword evidence="2 6" id="KW-0349">Heme</keyword>
<dbReference type="PRINTS" id="PR00463">
    <property type="entry name" value="EP450I"/>
</dbReference>
<feature type="transmembrane region" description="Helical" evidence="8">
    <location>
        <begin position="13"/>
        <end position="34"/>
    </location>
</feature>
<evidence type="ECO:0000256" key="7">
    <source>
        <dbReference type="RuleBase" id="RU000461"/>
    </source>
</evidence>
<gene>
    <name evidence="9" type="ORF">GOP47_0017144</name>
</gene>
<dbReference type="EMBL" id="JABFUD020000016">
    <property type="protein sequence ID" value="KAI5068799.1"/>
    <property type="molecule type" value="Genomic_DNA"/>
</dbReference>
<keyword evidence="8" id="KW-0472">Membrane</keyword>